<dbReference type="InterPro" id="IPR023459">
    <property type="entry name" value="Tscrpt_elong_fac_GreA/B_fam"/>
</dbReference>
<dbReference type="Pfam" id="PF14760">
    <property type="entry name" value="Rnk_N"/>
    <property type="match status" value="1"/>
</dbReference>
<name>A0A1W2DE18_9RHOB</name>
<dbReference type="PANTHER" id="PTHR30437">
    <property type="entry name" value="TRANSCRIPTION ELONGATION FACTOR GREA"/>
    <property type="match status" value="1"/>
</dbReference>
<feature type="domain" description="Transcription elongation factor GreA/GreB C-terminal" evidence="2">
    <location>
        <begin position="63"/>
        <end position="138"/>
    </location>
</feature>
<dbReference type="InterPro" id="IPR036953">
    <property type="entry name" value="GreA/GreB_C_sf"/>
</dbReference>
<accession>A0A1W2DE18</accession>
<dbReference type="SUPFAM" id="SSF54534">
    <property type="entry name" value="FKBP-like"/>
    <property type="match status" value="1"/>
</dbReference>
<dbReference type="Gene3D" id="1.10.286.20">
    <property type="match status" value="1"/>
</dbReference>
<dbReference type="GO" id="GO:0006354">
    <property type="term" value="P:DNA-templated transcription elongation"/>
    <property type="evidence" value="ECO:0007669"/>
    <property type="project" value="TreeGrafter"/>
</dbReference>
<feature type="domain" description="Regulator of nucleoside diphosphate kinase N-terminal" evidence="3">
    <location>
        <begin position="17"/>
        <end position="57"/>
    </location>
</feature>
<proteinExistence type="predicted"/>
<evidence type="ECO:0000313" key="4">
    <source>
        <dbReference type="EMBL" id="SMC95494.1"/>
    </source>
</evidence>
<dbReference type="InterPro" id="IPR029462">
    <property type="entry name" value="Rnk_N"/>
</dbReference>
<evidence type="ECO:0000256" key="1">
    <source>
        <dbReference type="SAM" id="MobiDB-lite"/>
    </source>
</evidence>
<dbReference type="InterPro" id="IPR001437">
    <property type="entry name" value="Tscrpt_elong_fac_GreA/B_C"/>
</dbReference>
<dbReference type="PANTHER" id="PTHR30437:SF5">
    <property type="entry name" value="REGULATOR OF NUCLEOSIDE DIPHOSPHATE KINASE"/>
    <property type="match status" value="1"/>
</dbReference>
<protein>
    <submittedName>
        <fullName evidence="4">Regulator of nucleoside diphosphate kinase</fullName>
    </submittedName>
</protein>
<dbReference type="GO" id="GO:0003677">
    <property type="term" value="F:DNA binding"/>
    <property type="evidence" value="ECO:0007669"/>
    <property type="project" value="InterPro"/>
</dbReference>
<gene>
    <name evidence="4" type="ORF">SAMN06295998_1133</name>
</gene>
<dbReference type="Proteomes" id="UP000192330">
    <property type="component" value="Unassembled WGS sequence"/>
</dbReference>
<dbReference type="Pfam" id="PF01272">
    <property type="entry name" value="GreA_GreB"/>
    <property type="match status" value="1"/>
</dbReference>
<keyword evidence="5" id="KW-1185">Reference proteome</keyword>
<dbReference type="NCBIfam" id="NF004396">
    <property type="entry name" value="PRK05753.1"/>
    <property type="match status" value="1"/>
</dbReference>
<dbReference type="Gene3D" id="3.10.50.30">
    <property type="entry name" value="Transcription elongation factor, GreA/GreB, C-terminal domain"/>
    <property type="match status" value="1"/>
</dbReference>
<organism evidence="4 5">
    <name type="scientific">Primorskyibacter flagellatus</name>
    <dbReference type="NCBI Taxonomy" id="1387277"/>
    <lineage>
        <taxon>Bacteria</taxon>
        <taxon>Pseudomonadati</taxon>
        <taxon>Pseudomonadota</taxon>
        <taxon>Alphaproteobacteria</taxon>
        <taxon>Rhodobacterales</taxon>
        <taxon>Roseobacteraceae</taxon>
        <taxon>Primorskyibacter</taxon>
    </lineage>
</organism>
<dbReference type="GO" id="GO:0016301">
    <property type="term" value="F:kinase activity"/>
    <property type="evidence" value="ECO:0007669"/>
    <property type="project" value="UniProtKB-KW"/>
</dbReference>
<dbReference type="AlphaFoldDB" id="A0A1W2DE18"/>
<dbReference type="EMBL" id="FWYD01000013">
    <property type="protein sequence ID" value="SMC95494.1"/>
    <property type="molecule type" value="Genomic_DNA"/>
</dbReference>
<feature type="region of interest" description="Disordered" evidence="1">
    <location>
        <begin position="138"/>
        <end position="166"/>
    </location>
</feature>
<sequence length="166" mass="18234">MLADMNETVKKRRTRTPKIVINSDDLAHIEALAEGAMQRNPTLADRLLDEIARARIVAPSKMPANVVSIGRSVTYRDESTGLDKTVTLVFPEDADIARQRVSIVTPIGVALLGLAEGAVFHWDTRANQRRMLTVIRVEEPSDGDLGQPHDPRGQEDDITPDQTAAT</sequence>
<keyword evidence="4" id="KW-0808">Transferase</keyword>
<reference evidence="4 5" key="1">
    <citation type="submission" date="2017-04" db="EMBL/GenBank/DDBJ databases">
        <authorList>
            <person name="Afonso C.L."/>
            <person name="Miller P.J."/>
            <person name="Scott M.A."/>
            <person name="Spackman E."/>
            <person name="Goraichik I."/>
            <person name="Dimitrov K.M."/>
            <person name="Suarez D.L."/>
            <person name="Swayne D.E."/>
        </authorList>
    </citation>
    <scope>NUCLEOTIDE SEQUENCE [LARGE SCALE GENOMIC DNA]</scope>
    <source>
        <strain evidence="4 5">CGMCC 1.12644</strain>
    </source>
</reference>
<dbReference type="STRING" id="1387277.SAMN06295998_1133"/>
<dbReference type="GO" id="GO:0070063">
    <property type="term" value="F:RNA polymerase binding"/>
    <property type="evidence" value="ECO:0007669"/>
    <property type="project" value="InterPro"/>
</dbReference>
<keyword evidence="4" id="KW-0418">Kinase</keyword>
<evidence type="ECO:0000259" key="2">
    <source>
        <dbReference type="Pfam" id="PF01272"/>
    </source>
</evidence>
<dbReference type="RefSeq" id="WP_328588510.1">
    <property type="nucleotide sequence ID" value="NZ_FWYD01000013.1"/>
</dbReference>
<evidence type="ECO:0000259" key="3">
    <source>
        <dbReference type="Pfam" id="PF14760"/>
    </source>
</evidence>
<evidence type="ECO:0000313" key="5">
    <source>
        <dbReference type="Proteomes" id="UP000192330"/>
    </source>
</evidence>
<dbReference type="GO" id="GO:0032784">
    <property type="term" value="P:regulation of DNA-templated transcription elongation"/>
    <property type="evidence" value="ECO:0007669"/>
    <property type="project" value="InterPro"/>
</dbReference>